<feature type="transmembrane region" description="Helical" evidence="6">
    <location>
        <begin position="289"/>
        <end position="310"/>
    </location>
</feature>
<protein>
    <recommendedName>
        <fullName evidence="6">Protein PNS1</fullName>
    </recommendedName>
</protein>
<sequence length="799" mass="87286">MPASFAAYASQFLQRQQAGAASSLSSSQPLFFSFTTDNGSRGGNINETNLDDLDDLDDPHLHTSGMSRATVRRDDEPGSAEDDDPYLRLDEEDPGVSRHQSHTMPLLGASNAESVRGWLAHASPLRSPSPSPSSSSADSGNPPHDVLSSPSNSSYRPPRISLSPQPPPPPRAAVTLSLTESLLPRDGRTRPLDVFSLPDPRYVPRGRRKFNDSAWITVWCTGLSLCLFFSILLLFTTRPSKPPRTNVPYITLLHTVPLLTILIFLSAIVAYAHVFLLRIFVKPVMIGTSVFIPATLFISAIWAFVGSFMWDGDQEPTWGETVGLRLFSLIPLALSLLTARRLLTLPREIHTASSLLTLTTRLLVANPFLLALSPAVLLATLLVSIPFITLAFRLLLVGYFTHPYGNPSGWEWHVRGWANWAIAGTIGIWLWTWGVARGLLRVTCAGVIGSWYFGDPMLAPPPPTSTHTIHAALFRAMQPSLGTVVLSALIVASLRFLGLLAAGLRALPVYLPPYMRFLSVAAGFAVGYVENVTSTLSTHALVYTGLTGDAFFPSAKRARALTGAVESPSLVNYRRRFKTEPPLTLLTVAPLTLTFPFALGTYLFVAHTLDTPHQALSAAMLAGGVTALVGLFCIGLVKDTADTLYICYCIDKDVGERRRQEVFEAFEYESRRRTAPAPPQRSTPSRTQLPVPQPQLPQSERRPYHNPLPRQPEPVSPPARGPTPDPFEQESPSEMQPPFPDPFSPASSAHHSQSRLPLSQRASLGAHPESMLRSAPLDTHVESDEEGEESQLFPGSDLF</sequence>
<proteinExistence type="inferred from homology"/>
<evidence type="ECO:0000313" key="8">
    <source>
        <dbReference type="EMBL" id="OCH93823.1"/>
    </source>
</evidence>
<dbReference type="OrthoDB" id="420519at2759"/>
<evidence type="ECO:0000256" key="6">
    <source>
        <dbReference type="RuleBase" id="RU368066"/>
    </source>
</evidence>
<dbReference type="EMBL" id="KV722350">
    <property type="protein sequence ID" value="OCH93823.1"/>
    <property type="molecule type" value="Genomic_DNA"/>
</dbReference>
<keyword evidence="4 6" id="KW-1133">Transmembrane helix</keyword>
<feature type="region of interest" description="Disordered" evidence="7">
    <location>
        <begin position="669"/>
        <end position="799"/>
    </location>
</feature>
<feature type="compositionally biased region" description="Polar residues" evidence="7">
    <location>
        <begin position="35"/>
        <end position="48"/>
    </location>
</feature>
<evidence type="ECO:0000313" key="9">
    <source>
        <dbReference type="Proteomes" id="UP000250043"/>
    </source>
</evidence>
<gene>
    <name evidence="8" type="ORF">OBBRIDRAFT_770801</name>
</gene>
<feature type="transmembrane region" description="Helical" evidence="6">
    <location>
        <begin position="322"/>
        <end position="343"/>
    </location>
</feature>
<evidence type="ECO:0000256" key="7">
    <source>
        <dbReference type="SAM" id="MobiDB-lite"/>
    </source>
</evidence>
<evidence type="ECO:0000256" key="5">
    <source>
        <dbReference type="ARBA" id="ARBA00023136"/>
    </source>
</evidence>
<dbReference type="Pfam" id="PF04515">
    <property type="entry name" value="Choline_transpo"/>
    <property type="match status" value="1"/>
</dbReference>
<keyword evidence="3 6" id="KW-0812">Transmembrane</keyword>
<feature type="transmembrane region" description="Helical" evidence="6">
    <location>
        <begin position="364"/>
        <end position="392"/>
    </location>
</feature>
<feature type="transmembrane region" description="Helical" evidence="6">
    <location>
        <begin position="412"/>
        <end position="431"/>
    </location>
</feature>
<reference evidence="8 9" key="1">
    <citation type="submission" date="2016-07" db="EMBL/GenBank/DDBJ databases">
        <title>Draft genome of the white-rot fungus Obba rivulosa 3A-2.</title>
        <authorList>
            <consortium name="DOE Joint Genome Institute"/>
            <person name="Miettinen O."/>
            <person name="Riley R."/>
            <person name="Acob R."/>
            <person name="Barry K."/>
            <person name="Cullen D."/>
            <person name="De Vries R."/>
            <person name="Hainaut M."/>
            <person name="Hatakka A."/>
            <person name="Henrissat B."/>
            <person name="Hilden K."/>
            <person name="Kuo R."/>
            <person name="Labutti K."/>
            <person name="Lipzen A."/>
            <person name="Makela M.R."/>
            <person name="Sandor L."/>
            <person name="Spatafora J.W."/>
            <person name="Grigoriev I.V."/>
            <person name="Hibbett D.S."/>
        </authorList>
    </citation>
    <scope>NUCLEOTIDE SEQUENCE [LARGE SCALE GENOMIC DNA]</scope>
    <source>
        <strain evidence="8 9">3A-2</strain>
    </source>
</reference>
<comment type="similarity">
    <text evidence="2 6">Belongs to the CTL (choline transporter-like) family.</text>
</comment>
<dbReference type="InterPro" id="IPR007603">
    <property type="entry name" value="Choline_transptr-like"/>
</dbReference>
<feature type="transmembrane region" description="Helical" evidence="6">
    <location>
        <begin position="256"/>
        <end position="277"/>
    </location>
</feature>
<name>A0A8E2DQA0_9APHY</name>
<feature type="compositionally biased region" description="Low complexity" evidence="7">
    <location>
        <begin position="123"/>
        <end position="163"/>
    </location>
</feature>
<evidence type="ECO:0000256" key="4">
    <source>
        <dbReference type="ARBA" id="ARBA00022989"/>
    </source>
</evidence>
<feature type="compositionally biased region" description="Pro residues" evidence="7">
    <location>
        <begin position="709"/>
        <end position="725"/>
    </location>
</feature>
<dbReference type="PANTHER" id="PTHR12385:SF88">
    <property type="entry name" value="CHOLINE TRANSPORTER-LIKE PROTEIN CTL1"/>
    <property type="match status" value="1"/>
</dbReference>
<keyword evidence="9" id="KW-1185">Reference proteome</keyword>
<feature type="transmembrane region" description="Helical" evidence="6">
    <location>
        <begin position="583"/>
        <end position="604"/>
    </location>
</feature>
<feature type="transmembrane region" description="Helical" evidence="6">
    <location>
        <begin position="484"/>
        <end position="507"/>
    </location>
</feature>
<evidence type="ECO:0000256" key="3">
    <source>
        <dbReference type="ARBA" id="ARBA00022692"/>
    </source>
</evidence>
<dbReference type="GO" id="GO:0005886">
    <property type="term" value="C:plasma membrane"/>
    <property type="evidence" value="ECO:0007669"/>
    <property type="project" value="UniProtKB-SubCell"/>
</dbReference>
<evidence type="ECO:0000256" key="1">
    <source>
        <dbReference type="ARBA" id="ARBA00004141"/>
    </source>
</evidence>
<comment type="subcellular location">
    <subcellularLocation>
        <location evidence="6">Cell membrane</location>
        <topology evidence="6">Multi-pass membrane protein</topology>
    </subcellularLocation>
    <subcellularLocation>
        <location evidence="1">Membrane</location>
        <topology evidence="1">Multi-pass membrane protein</topology>
    </subcellularLocation>
</comment>
<feature type="region of interest" description="Disordered" evidence="7">
    <location>
        <begin position="122"/>
        <end position="173"/>
    </location>
</feature>
<feature type="transmembrane region" description="Helical" evidence="6">
    <location>
        <begin position="616"/>
        <end position="637"/>
    </location>
</feature>
<evidence type="ECO:0000256" key="2">
    <source>
        <dbReference type="ARBA" id="ARBA00007168"/>
    </source>
</evidence>
<dbReference type="GO" id="GO:0022857">
    <property type="term" value="F:transmembrane transporter activity"/>
    <property type="evidence" value="ECO:0007669"/>
    <property type="project" value="UniProtKB-UniRule"/>
</dbReference>
<feature type="transmembrane region" description="Helical" evidence="6">
    <location>
        <begin position="214"/>
        <end position="236"/>
    </location>
</feature>
<feature type="compositionally biased region" description="Low complexity" evidence="7">
    <location>
        <begin position="16"/>
        <end position="34"/>
    </location>
</feature>
<dbReference type="AlphaFoldDB" id="A0A8E2DQA0"/>
<keyword evidence="5 6" id="KW-0472">Membrane</keyword>
<comment type="function">
    <text evidence="6">Probably involved in transport through the plasma membrane.</text>
</comment>
<feature type="region of interest" description="Disordered" evidence="7">
    <location>
        <begin position="16"/>
        <end position="102"/>
    </location>
</feature>
<dbReference type="PANTHER" id="PTHR12385">
    <property type="entry name" value="CHOLINE TRANSPORTER-LIKE (SLC FAMILY 44)"/>
    <property type="match status" value="1"/>
</dbReference>
<feature type="compositionally biased region" description="Acidic residues" evidence="7">
    <location>
        <begin position="77"/>
        <end position="94"/>
    </location>
</feature>
<organism evidence="8 9">
    <name type="scientific">Obba rivulosa</name>
    <dbReference type="NCBI Taxonomy" id="1052685"/>
    <lineage>
        <taxon>Eukaryota</taxon>
        <taxon>Fungi</taxon>
        <taxon>Dikarya</taxon>
        <taxon>Basidiomycota</taxon>
        <taxon>Agaricomycotina</taxon>
        <taxon>Agaricomycetes</taxon>
        <taxon>Polyporales</taxon>
        <taxon>Gelatoporiaceae</taxon>
        <taxon>Obba</taxon>
    </lineage>
</organism>
<accession>A0A8E2DQA0</accession>
<dbReference type="Proteomes" id="UP000250043">
    <property type="component" value="Unassembled WGS sequence"/>
</dbReference>